<feature type="domain" description="Metallo-beta-lactamase" evidence="1">
    <location>
        <begin position="45"/>
        <end position="230"/>
    </location>
</feature>
<evidence type="ECO:0000313" key="3">
    <source>
        <dbReference type="Proteomes" id="UP000069771"/>
    </source>
</evidence>
<dbReference type="GeneID" id="78478655"/>
<accession>A0A140DX14</accession>
<dbReference type="InterPro" id="IPR001279">
    <property type="entry name" value="Metallo-B-lactamas"/>
</dbReference>
<dbReference type="EMBL" id="CP011391">
    <property type="protein sequence ID" value="AMK55191.1"/>
    <property type="molecule type" value="Genomic_DNA"/>
</dbReference>
<dbReference type="STRING" id="1702221.AALO17_20570"/>
<dbReference type="KEGG" id="fro:AALO17_20570"/>
<protein>
    <recommendedName>
        <fullName evidence="1">Metallo-beta-lactamase domain-containing protein</fullName>
    </recommendedName>
</protein>
<dbReference type="Gene3D" id="3.60.15.10">
    <property type="entry name" value="Ribonuclease Z/Hydroxyacylglutathione hydrolase-like"/>
    <property type="match status" value="1"/>
</dbReference>
<dbReference type="PANTHER" id="PTHR30619">
    <property type="entry name" value="DNA INTERNALIZATION/COMPETENCE PROTEIN COMEC/REC2"/>
    <property type="match status" value="1"/>
</dbReference>
<sequence>MKRNKRLIFILILFALGVALALISGNTRNHETVILAQLAPSTESQMCGYVLSDGEITIVFDGGTKGDAGEVVDEVKKLSNDDTVDAWFITHYHEDHTGALAQILSEPDAMIRIEKVYCNFPPSDLIQLYDPDCYSEYQIIETALEYAPVVDVPVEGNEFQIGEFTVFVLQSPDVSITTNFGNNSSTIYKVETDESSILILGDAGIEAGDRLLNGPYKAKIKNIDYLQMAHHGQNGVSEEVYRYINPRNCLWPTPAWLWDASEDEYKTRETRRWMDSMNVANHYVAKDGLIEIKLQP</sequence>
<dbReference type="InterPro" id="IPR036866">
    <property type="entry name" value="RibonucZ/Hydroxyglut_hydro"/>
</dbReference>
<dbReference type="OrthoDB" id="9761531at2"/>
<dbReference type="RefSeq" id="WP_067558552.1">
    <property type="nucleotide sequence ID" value="NZ_CANASY010000002.1"/>
</dbReference>
<organism evidence="2 3">
    <name type="scientific">Faecalibaculum rodentium</name>
    <dbReference type="NCBI Taxonomy" id="1702221"/>
    <lineage>
        <taxon>Bacteria</taxon>
        <taxon>Bacillati</taxon>
        <taxon>Bacillota</taxon>
        <taxon>Erysipelotrichia</taxon>
        <taxon>Erysipelotrichales</taxon>
        <taxon>Erysipelotrichaceae</taxon>
        <taxon>Faecalibaculum</taxon>
    </lineage>
</organism>
<dbReference type="SUPFAM" id="SSF56281">
    <property type="entry name" value="Metallo-hydrolase/oxidoreductase"/>
    <property type="match status" value="1"/>
</dbReference>
<dbReference type="Proteomes" id="UP000069771">
    <property type="component" value="Chromosome"/>
</dbReference>
<dbReference type="SMART" id="SM00849">
    <property type="entry name" value="Lactamase_B"/>
    <property type="match status" value="1"/>
</dbReference>
<evidence type="ECO:0000313" key="2">
    <source>
        <dbReference type="EMBL" id="AMK55191.1"/>
    </source>
</evidence>
<evidence type="ECO:0000259" key="1">
    <source>
        <dbReference type="SMART" id="SM00849"/>
    </source>
</evidence>
<dbReference type="Pfam" id="PF00753">
    <property type="entry name" value="Lactamase_B"/>
    <property type="match status" value="1"/>
</dbReference>
<dbReference type="InterPro" id="IPR052159">
    <property type="entry name" value="Competence_DNA_uptake"/>
</dbReference>
<dbReference type="AlphaFoldDB" id="A0A140DX14"/>
<keyword evidence="3" id="KW-1185">Reference proteome</keyword>
<dbReference type="PANTHER" id="PTHR30619:SF1">
    <property type="entry name" value="RECOMBINATION PROTEIN 2"/>
    <property type="match status" value="1"/>
</dbReference>
<gene>
    <name evidence="2" type="ORF">AALO17_20570</name>
</gene>
<reference evidence="2 3" key="1">
    <citation type="journal article" date="2016" name="Gut Pathog.">
        <title>Whole genome sequencing of "Faecalibaculum rodentium" ALO17, isolated from C57BL/6J laboratory mouse feces.</title>
        <authorList>
            <person name="Lim S."/>
            <person name="Chang D.H."/>
            <person name="Ahn S."/>
            <person name="Kim B.C."/>
        </authorList>
    </citation>
    <scope>NUCLEOTIDE SEQUENCE [LARGE SCALE GENOMIC DNA]</scope>
    <source>
        <strain evidence="2 3">Alo17</strain>
    </source>
</reference>
<proteinExistence type="predicted"/>
<name>A0A140DX14_9FIRM</name>